<dbReference type="EMBL" id="MN739043">
    <property type="protein sequence ID" value="QHS85367.1"/>
    <property type="molecule type" value="Genomic_DNA"/>
</dbReference>
<keyword evidence="2" id="KW-1133">Transmembrane helix</keyword>
<organism evidence="3">
    <name type="scientific">viral metagenome</name>
    <dbReference type="NCBI Taxonomy" id="1070528"/>
    <lineage>
        <taxon>unclassified sequences</taxon>
        <taxon>metagenomes</taxon>
        <taxon>organismal metagenomes</taxon>
    </lineage>
</organism>
<name>A0A6C0AZF1_9ZZZZ</name>
<protein>
    <submittedName>
        <fullName evidence="3">Uncharacterized protein</fullName>
    </submittedName>
</protein>
<evidence type="ECO:0000313" key="3">
    <source>
        <dbReference type="EMBL" id="QHS85367.1"/>
    </source>
</evidence>
<keyword evidence="2" id="KW-0812">Transmembrane</keyword>
<reference evidence="3" key="1">
    <citation type="journal article" date="2020" name="Nature">
        <title>Giant virus diversity and host interactions through global metagenomics.</title>
        <authorList>
            <person name="Schulz F."/>
            <person name="Roux S."/>
            <person name="Paez-Espino D."/>
            <person name="Jungbluth S."/>
            <person name="Walsh D.A."/>
            <person name="Denef V.J."/>
            <person name="McMahon K.D."/>
            <person name="Konstantinidis K.T."/>
            <person name="Eloe-Fadrosh E.A."/>
            <person name="Kyrpides N.C."/>
            <person name="Woyke T."/>
        </authorList>
    </citation>
    <scope>NUCLEOTIDE SEQUENCE</scope>
    <source>
        <strain evidence="3">GVMAG-M-3300009182-78</strain>
    </source>
</reference>
<feature type="coiled-coil region" evidence="1">
    <location>
        <begin position="90"/>
        <end position="117"/>
    </location>
</feature>
<proteinExistence type="predicted"/>
<sequence length="276" mass="31010">MSNSTEEKSTELIGDIQNLQAIEMDLFSNLEKGLANNTLTEEEKTNLVDQINKISNMRIQFFSTLNAMNQHYQSTVSNSGNVISQQLNTVVIVENELNESKARLKTIEEEKNNKMRLVEINTYYGEKYEDHTNIMKIIVYFCIAIIIIAFLANKNILPNFIYKPLLIIILCVAIVVVGWKLFMSMFHDNMNYQEYVWNSPTSSYNTSAPPVDTSNSSGTNPWYSESASCVAQECCATGFTYVPSPTNKCVSNDTLPEGVTPYNADQAVSVSSPQEV</sequence>
<feature type="transmembrane region" description="Helical" evidence="2">
    <location>
        <begin position="160"/>
        <end position="182"/>
    </location>
</feature>
<feature type="transmembrane region" description="Helical" evidence="2">
    <location>
        <begin position="137"/>
        <end position="154"/>
    </location>
</feature>
<accession>A0A6C0AZF1</accession>
<evidence type="ECO:0000256" key="1">
    <source>
        <dbReference type="SAM" id="Coils"/>
    </source>
</evidence>
<keyword evidence="2" id="KW-0472">Membrane</keyword>
<evidence type="ECO:0000256" key="2">
    <source>
        <dbReference type="SAM" id="Phobius"/>
    </source>
</evidence>
<dbReference type="AlphaFoldDB" id="A0A6C0AZF1"/>
<keyword evidence="1" id="KW-0175">Coiled coil</keyword>